<proteinExistence type="inferred from homology"/>
<dbReference type="InterPro" id="IPR050364">
    <property type="entry name" value="Cytochrome_P450_fung"/>
</dbReference>
<evidence type="ECO:0000256" key="10">
    <source>
        <dbReference type="RuleBase" id="RU000461"/>
    </source>
</evidence>
<dbReference type="GO" id="GO:0005506">
    <property type="term" value="F:iron ion binding"/>
    <property type="evidence" value="ECO:0007669"/>
    <property type="project" value="InterPro"/>
</dbReference>
<evidence type="ECO:0000313" key="12">
    <source>
        <dbReference type="EMBL" id="KIY44850.1"/>
    </source>
</evidence>
<evidence type="ECO:0000256" key="4">
    <source>
        <dbReference type="ARBA" id="ARBA00022617"/>
    </source>
</evidence>
<dbReference type="SUPFAM" id="SSF48264">
    <property type="entry name" value="Cytochrome P450"/>
    <property type="match status" value="1"/>
</dbReference>
<dbReference type="InterPro" id="IPR002401">
    <property type="entry name" value="Cyt_P450_E_grp-I"/>
</dbReference>
<dbReference type="PRINTS" id="PR00385">
    <property type="entry name" value="P450"/>
</dbReference>
<dbReference type="InterPro" id="IPR001128">
    <property type="entry name" value="Cyt_P450"/>
</dbReference>
<keyword evidence="5 9" id="KW-0479">Metal-binding</keyword>
<evidence type="ECO:0000256" key="11">
    <source>
        <dbReference type="SAM" id="Phobius"/>
    </source>
</evidence>
<evidence type="ECO:0000256" key="6">
    <source>
        <dbReference type="ARBA" id="ARBA00023002"/>
    </source>
</evidence>
<dbReference type="PRINTS" id="PR00463">
    <property type="entry name" value="EP450I"/>
</dbReference>
<dbReference type="GO" id="GO:0004497">
    <property type="term" value="F:monooxygenase activity"/>
    <property type="evidence" value="ECO:0007669"/>
    <property type="project" value="UniProtKB-KW"/>
</dbReference>
<dbReference type="PROSITE" id="PS00086">
    <property type="entry name" value="CYTOCHROME_P450"/>
    <property type="match status" value="1"/>
</dbReference>
<evidence type="ECO:0000256" key="9">
    <source>
        <dbReference type="PIRSR" id="PIRSR602401-1"/>
    </source>
</evidence>
<keyword evidence="8 10" id="KW-0503">Monooxygenase</keyword>
<evidence type="ECO:0000256" key="7">
    <source>
        <dbReference type="ARBA" id="ARBA00023004"/>
    </source>
</evidence>
<dbReference type="GO" id="GO:0020037">
    <property type="term" value="F:heme binding"/>
    <property type="evidence" value="ECO:0007669"/>
    <property type="project" value="InterPro"/>
</dbReference>
<comment type="cofactor">
    <cofactor evidence="1 9">
        <name>heme</name>
        <dbReference type="ChEBI" id="CHEBI:30413"/>
    </cofactor>
</comment>
<evidence type="ECO:0000313" key="13">
    <source>
        <dbReference type="Proteomes" id="UP000054144"/>
    </source>
</evidence>
<dbReference type="GO" id="GO:0016705">
    <property type="term" value="F:oxidoreductase activity, acting on paired donors, with incorporation or reduction of molecular oxygen"/>
    <property type="evidence" value="ECO:0007669"/>
    <property type="project" value="InterPro"/>
</dbReference>
<dbReference type="AlphaFoldDB" id="A0A0D7A2A7"/>
<keyword evidence="11" id="KW-1133">Transmembrane helix</keyword>
<evidence type="ECO:0000256" key="1">
    <source>
        <dbReference type="ARBA" id="ARBA00001971"/>
    </source>
</evidence>
<sequence length="508" mass="57330">MLGASPFYALVAAAFVFVLSRIVRRKPSMPRPPGPPRLPLIGNLLDMPPDMEWLKYDKWSRKYGDMVSLNVLGQPMVILSNLKTANYLLDKKSIVSCDRPDIPMLRMSGFSPITLIQNYGVDFKHSRRLIHKSIGSESSLSRFYPLQSAEIRRFLKRLLAFPEHPTEQSLYQCSHFAASAILLRSCYGYSIVDNDPQVAAIETVMRGFVITGIPTAFWVNFAPILTYLPSWFPGTKWKALARQLKHDIEAEVDRPFHVVRQQMNGGKEVEFCYTADLLNEGEDDFFIKWTASTLYGAGSDAAIASSGAFYKAMILHPEIQDRAQAEIDLVVGTDRLPTMADRSSLPYIEALLLEVYRWHSVVPLGFPHRLMEDEIVDGYFLQAGTVVLVNSWKISQDPNIYPDPHVFDPTRFLPSEGKPMQQDPRAYYFGHGRRMCAGRLFAQAALFEMVATSLAAFNVSTYIDENGVPHPPVAEQVKGQISHQSRFKCTIKPRSARAEALVRECVEE</sequence>
<name>A0A0D7A2A7_9AGAR</name>
<protein>
    <submittedName>
        <fullName evidence="12">Cytochrome P450</fullName>
    </submittedName>
</protein>
<keyword evidence="11" id="KW-0812">Transmembrane</keyword>
<feature type="transmembrane region" description="Helical" evidence="11">
    <location>
        <begin position="6"/>
        <end position="23"/>
    </location>
</feature>
<dbReference type="PANTHER" id="PTHR46300:SF7">
    <property type="entry name" value="P450, PUTATIVE (EUROFUNG)-RELATED"/>
    <property type="match status" value="1"/>
</dbReference>
<keyword evidence="6 10" id="KW-0560">Oxidoreductase</keyword>
<evidence type="ECO:0000256" key="8">
    <source>
        <dbReference type="ARBA" id="ARBA00023033"/>
    </source>
</evidence>
<dbReference type="CDD" id="cd11065">
    <property type="entry name" value="CYP64-like"/>
    <property type="match status" value="1"/>
</dbReference>
<comment type="pathway">
    <text evidence="2">Secondary metabolite biosynthesis.</text>
</comment>
<keyword evidence="7 9" id="KW-0408">Iron</keyword>
<comment type="similarity">
    <text evidence="3 10">Belongs to the cytochrome P450 family.</text>
</comment>
<dbReference type="OrthoDB" id="1103324at2759"/>
<evidence type="ECO:0000256" key="2">
    <source>
        <dbReference type="ARBA" id="ARBA00005179"/>
    </source>
</evidence>
<dbReference type="InterPro" id="IPR036396">
    <property type="entry name" value="Cyt_P450_sf"/>
</dbReference>
<dbReference type="EMBL" id="KN882064">
    <property type="protein sequence ID" value="KIY44850.1"/>
    <property type="molecule type" value="Genomic_DNA"/>
</dbReference>
<evidence type="ECO:0000256" key="3">
    <source>
        <dbReference type="ARBA" id="ARBA00010617"/>
    </source>
</evidence>
<organism evidence="12 13">
    <name type="scientific">Fistulina hepatica ATCC 64428</name>
    <dbReference type="NCBI Taxonomy" id="1128425"/>
    <lineage>
        <taxon>Eukaryota</taxon>
        <taxon>Fungi</taxon>
        <taxon>Dikarya</taxon>
        <taxon>Basidiomycota</taxon>
        <taxon>Agaricomycotina</taxon>
        <taxon>Agaricomycetes</taxon>
        <taxon>Agaricomycetidae</taxon>
        <taxon>Agaricales</taxon>
        <taxon>Fistulinaceae</taxon>
        <taxon>Fistulina</taxon>
    </lineage>
</organism>
<dbReference type="PANTHER" id="PTHR46300">
    <property type="entry name" value="P450, PUTATIVE (EUROFUNG)-RELATED-RELATED"/>
    <property type="match status" value="1"/>
</dbReference>
<dbReference type="InterPro" id="IPR017972">
    <property type="entry name" value="Cyt_P450_CS"/>
</dbReference>
<keyword evidence="4 9" id="KW-0349">Heme</keyword>
<dbReference type="Pfam" id="PF00067">
    <property type="entry name" value="p450"/>
    <property type="match status" value="1"/>
</dbReference>
<feature type="binding site" description="axial binding residue" evidence="9">
    <location>
        <position position="436"/>
    </location>
    <ligand>
        <name>heme</name>
        <dbReference type="ChEBI" id="CHEBI:30413"/>
    </ligand>
    <ligandPart>
        <name>Fe</name>
        <dbReference type="ChEBI" id="CHEBI:18248"/>
    </ligandPart>
</feature>
<dbReference type="Gene3D" id="1.10.630.10">
    <property type="entry name" value="Cytochrome P450"/>
    <property type="match status" value="1"/>
</dbReference>
<keyword evidence="13" id="KW-1185">Reference proteome</keyword>
<dbReference type="Proteomes" id="UP000054144">
    <property type="component" value="Unassembled WGS sequence"/>
</dbReference>
<reference evidence="12 13" key="1">
    <citation type="journal article" date="2015" name="Fungal Genet. Biol.">
        <title>Evolution of novel wood decay mechanisms in Agaricales revealed by the genome sequences of Fistulina hepatica and Cylindrobasidium torrendii.</title>
        <authorList>
            <person name="Floudas D."/>
            <person name="Held B.W."/>
            <person name="Riley R."/>
            <person name="Nagy L.G."/>
            <person name="Koehler G."/>
            <person name="Ransdell A.S."/>
            <person name="Younus H."/>
            <person name="Chow J."/>
            <person name="Chiniquy J."/>
            <person name="Lipzen A."/>
            <person name="Tritt A."/>
            <person name="Sun H."/>
            <person name="Haridas S."/>
            <person name="LaButti K."/>
            <person name="Ohm R.A."/>
            <person name="Kues U."/>
            <person name="Blanchette R.A."/>
            <person name="Grigoriev I.V."/>
            <person name="Minto R.E."/>
            <person name="Hibbett D.S."/>
        </authorList>
    </citation>
    <scope>NUCLEOTIDE SEQUENCE [LARGE SCALE GENOMIC DNA]</scope>
    <source>
        <strain evidence="12 13">ATCC 64428</strain>
    </source>
</reference>
<evidence type="ECO:0000256" key="5">
    <source>
        <dbReference type="ARBA" id="ARBA00022723"/>
    </source>
</evidence>
<gene>
    <name evidence="12" type="ORF">FISHEDRAFT_77070</name>
</gene>
<keyword evidence="11" id="KW-0472">Membrane</keyword>
<accession>A0A0D7A2A7</accession>